<organism evidence="9">
    <name type="scientific">Pseudomonas solani</name>
    <dbReference type="NCBI Taxonomy" id="2731552"/>
    <lineage>
        <taxon>Bacteria</taxon>
        <taxon>Pseudomonadati</taxon>
        <taxon>Pseudomonadota</taxon>
        <taxon>Gammaproteobacteria</taxon>
        <taxon>Pseudomonadales</taxon>
        <taxon>Pseudomonadaceae</taxon>
        <taxon>Pseudomonas</taxon>
    </lineage>
</organism>
<reference evidence="9" key="1">
    <citation type="submission" date="2023-08" db="EMBL/GenBank/DDBJ databases">
        <title>Increased levels of nutrients transform a symbiont into a lethal pathobiont.</title>
        <authorList>
            <person name="Lachnit T."/>
            <person name="Ulrich L."/>
            <person name="Willmer F.M."/>
            <person name="Hasenbein T."/>
            <person name="Steiner L.X."/>
            <person name="Wolters M."/>
            <person name="Herbst E.M."/>
            <person name="Deines P."/>
        </authorList>
    </citation>
    <scope>NUCLEOTIDE SEQUENCE</scope>
    <source>
        <strain evidence="9">T3</strain>
    </source>
</reference>
<evidence type="ECO:0000256" key="3">
    <source>
        <dbReference type="ARBA" id="ARBA00022630"/>
    </source>
</evidence>
<evidence type="ECO:0000256" key="5">
    <source>
        <dbReference type="RuleBase" id="RU362125"/>
    </source>
</evidence>
<dbReference type="InterPro" id="IPR006091">
    <property type="entry name" value="Acyl-CoA_Oxase/DH_mid-dom"/>
</dbReference>
<evidence type="ECO:0000259" key="8">
    <source>
        <dbReference type="Pfam" id="PF02771"/>
    </source>
</evidence>
<dbReference type="InterPro" id="IPR036250">
    <property type="entry name" value="AcylCo_DH-like_C"/>
</dbReference>
<sequence length="429" mass="46415">MPMSTDAQGRALSVLNRVAQADWPDRFKLRKPFEKLLYTGSRAGFQMVAERSGKASKKPRAADPDALFDLSLSDEQQMIREMLQGFALEVLRPAAHDADARGAIPAELLNQALELGLAHYGVGEVHGGMAGERTVISNALIAEALGQGDLSLAASLLVPLSAANCIRRSASPEQQARWLPAFVGEERPPLMAIAVSEPGLLADPHRLATKARRKGKHYQLSGEKSLVLEGLNASQLIVAAEAEDGPALFLVEGGAKGLERQAEPGMGLKACSTARVQLKGVKVPLENRLAAADFDYQRFLDLTTLGWCALALGTGQAALDYVVTYCNERVAFGEPISHRQGVAFMVSDIAIELDAMRMMVWRACARAERGEPFQREAYLARLLCAEKAMKIGTDAVQLLGGHGFTKEHPAERWYRDLRAVAIMAGGLHL</sequence>
<dbReference type="Gene3D" id="2.40.110.10">
    <property type="entry name" value="Butyryl-CoA Dehydrogenase, subunit A, domain 2"/>
    <property type="match status" value="1"/>
</dbReference>
<dbReference type="InterPro" id="IPR046373">
    <property type="entry name" value="Acyl-CoA_Oxase/DH_mid-dom_sf"/>
</dbReference>
<dbReference type="AlphaFoldDB" id="A0AAU7Y407"/>
<proteinExistence type="inferred from homology"/>
<name>A0AAU7Y407_9PSED</name>
<dbReference type="PROSITE" id="PS00073">
    <property type="entry name" value="ACYL_COA_DH_2"/>
    <property type="match status" value="1"/>
</dbReference>
<feature type="domain" description="Acyl-CoA dehydrogenase/oxidase N-terminal" evidence="8">
    <location>
        <begin position="73"/>
        <end position="184"/>
    </location>
</feature>
<keyword evidence="5" id="KW-0560">Oxidoreductase</keyword>
<dbReference type="InterPro" id="IPR037069">
    <property type="entry name" value="AcylCoA_DH/ox_N_sf"/>
</dbReference>
<dbReference type="InterPro" id="IPR006089">
    <property type="entry name" value="Acyl-CoA_DH_CS"/>
</dbReference>
<dbReference type="PANTHER" id="PTHR43884">
    <property type="entry name" value="ACYL-COA DEHYDROGENASE"/>
    <property type="match status" value="1"/>
</dbReference>
<feature type="domain" description="Acyl-CoA oxidase/dehydrogenase middle" evidence="7">
    <location>
        <begin position="192"/>
        <end position="281"/>
    </location>
</feature>
<dbReference type="GO" id="GO:0050660">
    <property type="term" value="F:flavin adenine dinucleotide binding"/>
    <property type="evidence" value="ECO:0007669"/>
    <property type="project" value="InterPro"/>
</dbReference>
<dbReference type="Gene3D" id="1.20.140.10">
    <property type="entry name" value="Butyryl-CoA Dehydrogenase, subunit A, domain 3"/>
    <property type="match status" value="1"/>
</dbReference>
<evidence type="ECO:0000256" key="2">
    <source>
        <dbReference type="ARBA" id="ARBA00009347"/>
    </source>
</evidence>
<accession>A0AAU7Y407</accession>
<dbReference type="RefSeq" id="WP_350447166.1">
    <property type="nucleotide sequence ID" value="NZ_CP158373.1"/>
</dbReference>
<evidence type="ECO:0000313" key="9">
    <source>
        <dbReference type="EMBL" id="XBY63694.1"/>
    </source>
</evidence>
<comment type="cofactor">
    <cofactor evidence="1 5">
        <name>FAD</name>
        <dbReference type="ChEBI" id="CHEBI:57692"/>
    </cofactor>
</comment>
<dbReference type="InterPro" id="IPR013786">
    <property type="entry name" value="AcylCoA_DH/ox_N"/>
</dbReference>
<dbReference type="Pfam" id="PF02771">
    <property type="entry name" value="Acyl-CoA_dh_N"/>
    <property type="match status" value="1"/>
</dbReference>
<evidence type="ECO:0000256" key="4">
    <source>
        <dbReference type="ARBA" id="ARBA00022827"/>
    </source>
</evidence>
<gene>
    <name evidence="9" type="ORF">ABS648_27800</name>
</gene>
<comment type="similarity">
    <text evidence="2 5">Belongs to the acyl-CoA dehydrogenase family.</text>
</comment>
<evidence type="ECO:0000259" key="7">
    <source>
        <dbReference type="Pfam" id="PF02770"/>
    </source>
</evidence>
<evidence type="ECO:0000259" key="6">
    <source>
        <dbReference type="Pfam" id="PF00441"/>
    </source>
</evidence>
<dbReference type="GO" id="GO:0003995">
    <property type="term" value="F:acyl-CoA dehydrogenase activity"/>
    <property type="evidence" value="ECO:0007669"/>
    <property type="project" value="InterPro"/>
</dbReference>
<keyword evidence="3 5" id="KW-0285">Flavoprotein</keyword>
<dbReference type="Gene3D" id="1.10.540.10">
    <property type="entry name" value="Acyl-CoA dehydrogenase/oxidase, N-terminal domain"/>
    <property type="match status" value="1"/>
</dbReference>
<dbReference type="SUPFAM" id="SSF56645">
    <property type="entry name" value="Acyl-CoA dehydrogenase NM domain-like"/>
    <property type="match status" value="1"/>
</dbReference>
<dbReference type="EMBL" id="CP158373">
    <property type="protein sequence ID" value="XBY63694.1"/>
    <property type="molecule type" value="Genomic_DNA"/>
</dbReference>
<dbReference type="PANTHER" id="PTHR43884:SF12">
    <property type="entry name" value="ISOVALERYL-COA DEHYDROGENASE, MITOCHONDRIAL-RELATED"/>
    <property type="match status" value="1"/>
</dbReference>
<evidence type="ECO:0000256" key="1">
    <source>
        <dbReference type="ARBA" id="ARBA00001974"/>
    </source>
</evidence>
<feature type="domain" description="Acyl-CoA dehydrogenase/oxidase C-terminal" evidence="6">
    <location>
        <begin position="299"/>
        <end position="425"/>
    </location>
</feature>
<dbReference type="InterPro" id="IPR009075">
    <property type="entry name" value="AcylCo_DH/oxidase_C"/>
</dbReference>
<dbReference type="SUPFAM" id="SSF47203">
    <property type="entry name" value="Acyl-CoA dehydrogenase C-terminal domain-like"/>
    <property type="match status" value="1"/>
</dbReference>
<keyword evidence="4 5" id="KW-0274">FAD</keyword>
<protein>
    <submittedName>
        <fullName evidence="9">Acyl-CoA dehydrogenase family protein</fullName>
    </submittedName>
</protein>
<dbReference type="Pfam" id="PF02770">
    <property type="entry name" value="Acyl-CoA_dh_M"/>
    <property type="match status" value="1"/>
</dbReference>
<dbReference type="InterPro" id="IPR009100">
    <property type="entry name" value="AcylCoA_DH/oxidase_NM_dom_sf"/>
</dbReference>
<dbReference type="Pfam" id="PF00441">
    <property type="entry name" value="Acyl-CoA_dh_1"/>
    <property type="match status" value="1"/>
</dbReference>